<dbReference type="Pfam" id="PF00857">
    <property type="entry name" value="Isochorismatase"/>
    <property type="match status" value="1"/>
</dbReference>
<proteinExistence type="predicted"/>
<protein>
    <submittedName>
        <fullName evidence="3">Unannotated protein</fullName>
    </submittedName>
</protein>
<dbReference type="EMBL" id="CAFABA010000205">
    <property type="protein sequence ID" value="CAB4836620.1"/>
    <property type="molecule type" value="Genomic_DNA"/>
</dbReference>
<dbReference type="InterPro" id="IPR036380">
    <property type="entry name" value="Isochorismatase-like_sf"/>
</dbReference>
<organism evidence="3">
    <name type="scientific">freshwater metagenome</name>
    <dbReference type="NCBI Taxonomy" id="449393"/>
    <lineage>
        <taxon>unclassified sequences</taxon>
        <taxon>metagenomes</taxon>
        <taxon>ecological metagenomes</taxon>
    </lineage>
</organism>
<accession>A0A6J7AVA3</accession>
<name>A0A6J7AVA3_9ZZZZ</name>
<reference evidence="3" key="1">
    <citation type="submission" date="2020-05" db="EMBL/GenBank/DDBJ databases">
        <authorList>
            <person name="Chiriac C."/>
            <person name="Salcher M."/>
            <person name="Ghai R."/>
            <person name="Kavagutti S V."/>
        </authorList>
    </citation>
    <scope>NUCLEOTIDE SEQUENCE</scope>
</reference>
<keyword evidence="1" id="KW-0378">Hydrolase</keyword>
<dbReference type="PANTHER" id="PTHR43540">
    <property type="entry name" value="PEROXYUREIDOACRYLATE/UREIDOACRYLATE AMIDOHYDROLASE-RELATED"/>
    <property type="match status" value="1"/>
</dbReference>
<dbReference type="PANTHER" id="PTHR43540:SF6">
    <property type="entry name" value="ISOCHORISMATASE-LIKE DOMAIN-CONTAINING PROTEIN"/>
    <property type="match status" value="1"/>
</dbReference>
<evidence type="ECO:0000256" key="1">
    <source>
        <dbReference type="ARBA" id="ARBA00022801"/>
    </source>
</evidence>
<evidence type="ECO:0000259" key="2">
    <source>
        <dbReference type="Pfam" id="PF00857"/>
    </source>
</evidence>
<dbReference type="SUPFAM" id="SSF52499">
    <property type="entry name" value="Isochorismatase-like hydrolases"/>
    <property type="match status" value="1"/>
</dbReference>
<gene>
    <name evidence="3" type="ORF">UFOPK3139_03064</name>
</gene>
<dbReference type="InterPro" id="IPR050272">
    <property type="entry name" value="Isochorismatase-like_hydrls"/>
</dbReference>
<evidence type="ECO:0000313" key="3">
    <source>
        <dbReference type="EMBL" id="CAB4836620.1"/>
    </source>
</evidence>
<dbReference type="GO" id="GO:0016787">
    <property type="term" value="F:hydrolase activity"/>
    <property type="evidence" value="ECO:0007669"/>
    <property type="project" value="UniProtKB-KW"/>
</dbReference>
<feature type="domain" description="Isochorismatase-like" evidence="2">
    <location>
        <begin position="14"/>
        <end position="198"/>
    </location>
</feature>
<sequence length="206" mass="22053">MPVDLATLVDPSHTAVVTCEMQRGIIGDRAELRELADEVVALGVLDNAATLARSARAAGVLVVHALITFRHDLRGTAINNPLLGRMTKNPRMIRDGTPEGELVPELGPEPTDLVSMRHHGMSPFGGTSLDSWLRNEGISTIIPVGVSVNEAVFGLCIEAANLGYRVVLPTDAIAGYPRQYAEDVVRHSLSLMCNLTDTASVVAHWG</sequence>
<dbReference type="Gene3D" id="3.40.50.850">
    <property type="entry name" value="Isochorismatase-like"/>
    <property type="match status" value="1"/>
</dbReference>
<dbReference type="CDD" id="cd00431">
    <property type="entry name" value="cysteine_hydrolases"/>
    <property type="match status" value="1"/>
</dbReference>
<dbReference type="AlphaFoldDB" id="A0A6J7AVA3"/>
<dbReference type="InterPro" id="IPR000868">
    <property type="entry name" value="Isochorismatase-like_dom"/>
</dbReference>